<dbReference type="InterPro" id="IPR006222">
    <property type="entry name" value="GCVT_N"/>
</dbReference>
<dbReference type="Gene3D" id="3.30.1360.120">
    <property type="entry name" value="Probable tRNA modification gtpase trme, domain 1"/>
    <property type="match status" value="1"/>
</dbReference>
<dbReference type="GeneTree" id="ENSGT00940000158176"/>
<dbReference type="Gene3D" id="3.30.9.10">
    <property type="entry name" value="D-Amino Acid Oxidase, subunit A, domain 2"/>
    <property type="match status" value="1"/>
</dbReference>
<gene>
    <name evidence="6" type="primary">DMGDH</name>
</gene>
<reference evidence="6" key="2">
    <citation type="submission" date="2025-09" db="UniProtKB">
        <authorList>
            <consortium name="Ensembl"/>
        </authorList>
    </citation>
    <scope>IDENTIFICATION</scope>
</reference>
<feature type="domain" description="FAD dependent oxidoreductase central" evidence="5">
    <location>
        <begin position="422"/>
        <end position="475"/>
    </location>
</feature>
<comment type="similarity">
    <text evidence="1">Belongs to the GcvT family.</text>
</comment>
<dbReference type="InterPro" id="IPR013977">
    <property type="entry name" value="GcvT_C"/>
</dbReference>
<evidence type="ECO:0000313" key="6">
    <source>
        <dbReference type="Ensembl" id="ENSOTSP00005074788.2"/>
    </source>
</evidence>
<dbReference type="InterPro" id="IPR006076">
    <property type="entry name" value="FAD-dep_OxRdtase"/>
</dbReference>
<dbReference type="AlphaFoldDB" id="A0A8C8ICB7"/>
<dbReference type="InterPro" id="IPR036188">
    <property type="entry name" value="FAD/NAD-bd_sf"/>
</dbReference>
<evidence type="ECO:0000259" key="3">
    <source>
        <dbReference type="Pfam" id="PF01571"/>
    </source>
</evidence>
<dbReference type="PANTHER" id="PTHR43757">
    <property type="entry name" value="AMINOMETHYLTRANSFERASE"/>
    <property type="match status" value="1"/>
</dbReference>
<dbReference type="InterPro" id="IPR027266">
    <property type="entry name" value="TrmE/GcvT-like"/>
</dbReference>
<dbReference type="Gene3D" id="4.10.1250.10">
    <property type="entry name" value="Aminomethyltransferase fragment"/>
    <property type="match status" value="1"/>
</dbReference>
<evidence type="ECO:0008006" key="8">
    <source>
        <dbReference type="Google" id="ProtNLM"/>
    </source>
</evidence>
<dbReference type="PANTHER" id="PTHR43757:SF2">
    <property type="entry name" value="AMINOMETHYLTRANSFERASE, MITOCHONDRIAL"/>
    <property type="match status" value="1"/>
</dbReference>
<organism evidence="6 7">
    <name type="scientific">Oncorhynchus tshawytscha</name>
    <name type="common">Chinook salmon</name>
    <name type="synonym">Salmo tshawytscha</name>
    <dbReference type="NCBI Taxonomy" id="74940"/>
    <lineage>
        <taxon>Eukaryota</taxon>
        <taxon>Metazoa</taxon>
        <taxon>Chordata</taxon>
        <taxon>Craniata</taxon>
        <taxon>Vertebrata</taxon>
        <taxon>Euteleostomi</taxon>
        <taxon>Actinopterygii</taxon>
        <taxon>Neopterygii</taxon>
        <taxon>Teleostei</taxon>
        <taxon>Protacanthopterygii</taxon>
        <taxon>Salmoniformes</taxon>
        <taxon>Salmonidae</taxon>
        <taxon>Salmoninae</taxon>
        <taxon>Oncorhynchus</taxon>
    </lineage>
</organism>
<dbReference type="SUPFAM" id="SSF51905">
    <property type="entry name" value="FAD/NAD(P)-binding domain"/>
    <property type="match status" value="1"/>
</dbReference>
<dbReference type="InterPro" id="IPR028896">
    <property type="entry name" value="GcvT/YgfZ/DmdA"/>
</dbReference>
<name>A0A8C8ICB7_ONCTS</name>
<feature type="domain" description="Aminomethyltransferase C-terminal" evidence="4">
    <location>
        <begin position="676"/>
        <end position="754"/>
    </location>
</feature>
<dbReference type="Gene3D" id="3.50.50.60">
    <property type="entry name" value="FAD/NAD(P)-binding domain"/>
    <property type="match status" value="1"/>
</dbReference>
<dbReference type="SUPFAM" id="SSF54373">
    <property type="entry name" value="FAD-linked reductases, C-terminal domain"/>
    <property type="match status" value="1"/>
</dbReference>
<feature type="domain" description="FAD dependent oxidoreductase" evidence="2">
    <location>
        <begin position="57"/>
        <end position="419"/>
    </location>
</feature>
<dbReference type="Pfam" id="PF16350">
    <property type="entry name" value="FAO_M"/>
    <property type="match status" value="1"/>
</dbReference>
<evidence type="ECO:0000256" key="1">
    <source>
        <dbReference type="ARBA" id="ARBA00008609"/>
    </source>
</evidence>
<protein>
    <recommendedName>
        <fullName evidence="8">Dimethylglycine dehydrogenase</fullName>
    </recommendedName>
</protein>
<evidence type="ECO:0000259" key="4">
    <source>
        <dbReference type="Pfam" id="PF08669"/>
    </source>
</evidence>
<dbReference type="InterPro" id="IPR029043">
    <property type="entry name" value="GcvT/YgfZ_C"/>
</dbReference>
<dbReference type="Ensembl" id="ENSOTST00005081005.2">
    <property type="protein sequence ID" value="ENSOTSP00005074788.2"/>
    <property type="gene ID" value="ENSOTSG00005033116.2"/>
</dbReference>
<dbReference type="Proteomes" id="UP000694402">
    <property type="component" value="Unassembled WGS sequence"/>
</dbReference>
<sequence length="769" mass="85539">MSRFFNAINTHLRRDFAAYRAIVCIPLRTINYTSQKHVGNGDSTMVLGKRWKDAAETVIIGGGCVGVSLAYHLAKAGQKDVVLLEKSELTAGSTWHAAGLTTYYHPGINLKKVHYHSIKLYESLEAETGQAVGFHQPGSIRIASTPVRVDELKYQMARTHWHPTPQWLITPEKIKELFPLLNMDKVLAGLYNPGDGHIDPYSLTMALAAGARMYGAQIYNPALVSGLTPTSDGKWDVQTPHGTIRANRIVNATGFWAREVGQQIGFDHPTIPVHHQYVVTATVPEVKALKAELPVIRDLEGSYYLRQERDGLLFGPYEKEEKMVLQDSWVRDGVPPGFGKELFESDLDRIMHHVEMAMEMVPVLKNADIINIVSGPITYTPDLLPMVGPHQGARNYWTAIGFGYGVIHAGGIGKFLSDWIVTGEPPYDLIECDPNRYGKWTTVPYLCAKARESYGFNNVVGYPKEERFAGRPTNRTSGVYELLKGKASMGFHAGWEQPHWFYKPGDNAGYKWMEEEVAEGAYDVDISNVTEDIGVLGVAGPKARDVLQKLTQEDMSDASFKFLHCKPIQLGGINLRAIRISYTGELGWELYIPHKDMAAVYQAIMAAGEDEGIDNFGTYAMSSLRLEKGFRGWGAEMNCDTNPLEAGLDYFIKLNKHADFIGKAALQEIKAKGLKRKLSYITMETDDVDPEGNETIWLNGKVVGNTTSGAYSYTTQQSLAFAYLPVELCSVGQKVEVEMLGRKYPAMVVQEPLVLTEPTRTRLQKKSKA</sequence>
<accession>A0A8C8ICB7</accession>
<evidence type="ECO:0000259" key="2">
    <source>
        <dbReference type="Pfam" id="PF01266"/>
    </source>
</evidence>
<dbReference type="GO" id="GO:0005739">
    <property type="term" value="C:mitochondrion"/>
    <property type="evidence" value="ECO:0007669"/>
    <property type="project" value="TreeGrafter"/>
</dbReference>
<reference evidence="6" key="1">
    <citation type="submission" date="2025-08" db="UniProtKB">
        <authorList>
            <consortium name="Ensembl"/>
        </authorList>
    </citation>
    <scope>IDENTIFICATION</scope>
</reference>
<proteinExistence type="inferred from homology"/>
<dbReference type="Pfam" id="PF08669">
    <property type="entry name" value="GCV_T_C"/>
    <property type="match status" value="1"/>
</dbReference>
<keyword evidence="7" id="KW-1185">Reference proteome</keyword>
<dbReference type="SUPFAM" id="SSF101790">
    <property type="entry name" value="Aminomethyltransferase beta-barrel domain"/>
    <property type="match status" value="1"/>
</dbReference>
<dbReference type="FunFam" id="2.40.30.110:FF:000005">
    <property type="entry name" value="dimethylglycine dehydrogenase, mitochondrial"/>
    <property type="match status" value="1"/>
</dbReference>
<dbReference type="Pfam" id="PF01266">
    <property type="entry name" value="DAO"/>
    <property type="match status" value="1"/>
</dbReference>
<evidence type="ECO:0000313" key="7">
    <source>
        <dbReference type="Proteomes" id="UP000694402"/>
    </source>
</evidence>
<feature type="domain" description="GCVT N-terminal" evidence="3">
    <location>
        <begin position="508"/>
        <end position="656"/>
    </location>
</feature>
<dbReference type="SUPFAM" id="SSF103025">
    <property type="entry name" value="Folate-binding domain"/>
    <property type="match status" value="1"/>
</dbReference>
<dbReference type="Pfam" id="PF01571">
    <property type="entry name" value="GCV_T"/>
    <property type="match status" value="1"/>
</dbReference>
<evidence type="ECO:0000259" key="5">
    <source>
        <dbReference type="Pfam" id="PF16350"/>
    </source>
</evidence>
<dbReference type="InterPro" id="IPR032503">
    <property type="entry name" value="FAO_M"/>
</dbReference>
<dbReference type="Gene3D" id="2.40.30.110">
    <property type="entry name" value="Aminomethyltransferase beta-barrel domains"/>
    <property type="match status" value="1"/>
</dbReference>